<reference evidence="1" key="1">
    <citation type="submission" date="2020-12" db="EMBL/GenBank/DDBJ databases">
        <title>Generalized mutagenesis with transposon Tn5. A laboratory procedure for the identification of genes responsible for a bacterial phenotype and its regulation, illustrated with phenazine production in Pseudomonas chlororaphis.</title>
        <authorList>
            <person name="Muzio F."/>
            <person name="Sobrero P."/>
            <person name="Agaras B."/>
            <person name="Valverde C."/>
        </authorList>
    </citation>
    <scope>NUCLEOTIDE SEQUENCE</scope>
    <source>
        <strain evidence="1">SMMP3</strain>
    </source>
</reference>
<sequence length="116" mass="12647">MSTTKITLDAISAINLTNLSESGSGAIPVNLATGKYAVTLSEDTMQFRAGLYVQQVILFSTTPSKDGNYEKWFYTVNTSEGTVIKVDGDYPVYVFIVDHYTVRDNSGSTTVTFTPV</sequence>
<dbReference type="EMBL" id="JAEEFW010000001">
    <property type="protein sequence ID" value="MBU4631239.1"/>
    <property type="molecule type" value="Genomic_DNA"/>
</dbReference>
<evidence type="ECO:0000313" key="1">
    <source>
        <dbReference type="EMBL" id="MBU4631239.1"/>
    </source>
</evidence>
<organism evidence="1 2">
    <name type="scientific">Pseudomonas chlororaphis subsp. aurantiaca</name>
    <dbReference type="NCBI Taxonomy" id="86192"/>
    <lineage>
        <taxon>Bacteria</taxon>
        <taxon>Pseudomonadati</taxon>
        <taxon>Pseudomonadota</taxon>
        <taxon>Gammaproteobacteria</taxon>
        <taxon>Pseudomonadales</taxon>
        <taxon>Pseudomonadaceae</taxon>
        <taxon>Pseudomonas</taxon>
    </lineage>
</organism>
<proteinExistence type="predicted"/>
<accession>A0AAJ0ZF45</accession>
<comment type="caution">
    <text evidence="1">The sequence shown here is derived from an EMBL/GenBank/DDBJ whole genome shotgun (WGS) entry which is preliminary data.</text>
</comment>
<evidence type="ECO:0000313" key="2">
    <source>
        <dbReference type="Proteomes" id="UP000787568"/>
    </source>
</evidence>
<dbReference type="RefSeq" id="WP_124299702.1">
    <property type="nucleotide sequence ID" value="NZ_CP027715.1"/>
</dbReference>
<dbReference type="AlphaFoldDB" id="A0AAJ0ZF45"/>
<name>A0AAJ0ZF45_9PSED</name>
<dbReference type="Proteomes" id="UP000787568">
    <property type="component" value="Unassembled WGS sequence"/>
</dbReference>
<gene>
    <name evidence="1" type="ORF">I8747_00285</name>
</gene>
<protein>
    <submittedName>
        <fullName evidence="1">Uncharacterized protein</fullName>
    </submittedName>
</protein>